<sequence length="312" mass="32942">MSVSYLRLEGAISALITPFKDGKVDTVGLMSLIKWQMRHGVSGIVACGTTGEAATLSRAERAMVIARCVEVAEKKIPVIAGTGTNCTETAIELTAEARALGADAALVVTPYYSKPSQEGLYRHYQAITQTVDLPLIVYNVPARTGVDLSPRTLERLVELPNIAGIKDATGDIGRYLSTSPAVKARLFQLSGDDATALPFNLCGGHGTISVAANVVPRLVVSMHQAIATGNGQAAIAIHQRLQPLFAALERETNPGPIKYALHLLRGLSPEVRLPLTPVLPETAAEIRVALEALTELRNVSQVGGLGRVAVAG</sequence>
<dbReference type="PROSITE" id="PS00666">
    <property type="entry name" value="DHDPS_2"/>
    <property type="match status" value="1"/>
</dbReference>
<evidence type="ECO:0000256" key="10">
    <source>
        <dbReference type="ARBA" id="ARBA00023270"/>
    </source>
</evidence>
<reference evidence="14" key="1">
    <citation type="submission" date="2023-08" db="EMBL/GenBank/DDBJ databases">
        <title>Complete genome sequence of Sinorhizobium chiapanecum ITTG S70 isolated from Acaciella angustissima nodules in Chiapas-Mexico.</title>
        <authorList>
            <person name="Rincon-Rosales R."/>
            <person name="Rogel M.A."/>
            <person name="Rincon-Medina C.I."/>
            <person name="Guerrero G."/>
            <person name="Manzano-Gomez L.A."/>
            <person name="Lopez-Lopez A."/>
            <person name="Rincon Molina F.A."/>
            <person name="Martinez-Romero E."/>
        </authorList>
    </citation>
    <scope>NUCLEOTIDE SEQUENCE</scope>
    <source>
        <strain evidence="14">ITTG S70</strain>
    </source>
</reference>
<dbReference type="EC" id="4.3.3.7" evidence="4 12"/>
<dbReference type="GO" id="GO:0008840">
    <property type="term" value="F:4-hydroxy-tetrahydrodipicolinate synthase activity"/>
    <property type="evidence" value="ECO:0007669"/>
    <property type="project" value="UniProtKB-EC"/>
</dbReference>
<feature type="active site" description="Proton donor/acceptor" evidence="12">
    <location>
        <position position="138"/>
    </location>
</feature>
<dbReference type="HAMAP" id="MF_00418">
    <property type="entry name" value="DapA"/>
    <property type="match status" value="1"/>
</dbReference>
<comment type="pathway">
    <text evidence="2 12">Amino-acid biosynthesis; L-lysine biosynthesis via DAP pathway; (S)-tetrahydrodipicolinate from L-aspartate: step 3/4.</text>
</comment>
<feature type="active site" description="Schiff-base intermediate with substrate" evidence="12">
    <location>
        <position position="166"/>
    </location>
</feature>
<dbReference type="EMBL" id="CP133148">
    <property type="protein sequence ID" value="WVT02966.1"/>
    <property type="molecule type" value="Genomic_DNA"/>
</dbReference>
<dbReference type="Proteomes" id="UP001432360">
    <property type="component" value="Chromosome"/>
</dbReference>
<evidence type="ECO:0000256" key="8">
    <source>
        <dbReference type="ARBA" id="ARBA00023154"/>
    </source>
</evidence>
<evidence type="ECO:0000256" key="6">
    <source>
        <dbReference type="ARBA" id="ARBA00022605"/>
    </source>
</evidence>
<keyword evidence="15" id="KW-1185">Reference proteome</keyword>
<organism evidence="14 15">
    <name type="scientific">Sinorhizobium chiapasense</name>
    <dbReference type="NCBI Taxonomy" id="501572"/>
    <lineage>
        <taxon>Bacteria</taxon>
        <taxon>Pseudomonadati</taxon>
        <taxon>Pseudomonadota</taxon>
        <taxon>Alphaproteobacteria</taxon>
        <taxon>Hyphomicrobiales</taxon>
        <taxon>Rhizobiaceae</taxon>
        <taxon>Sinorhizobium/Ensifer group</taxon>
        <taxon>Sinorhizobium</taxon>
    </lineage>
</organism>
<dbReference type="InterPro" id="IPR020624">
    <property type="entry name" value="Schiff_base-form_aldolases_CS"/>
</dbReference>
<feature type="binding site" evidence="12">
    <location>
        <position position="208"/>
    </location>
    <ligand>
        <name>pyruvate</name>
        <dbReference type="ChEBI" id="CHEBI:15361"/>
    </ligand>
</feature>
<feature type="binding site" evidence="12">
    <location>
        <position position="50"/>
    </location>
    <ligand>
        <name>pyruvate</name>
        <dbReference type="ChEBI" id="CHEBI:15361"/>
    </ligand>
</feature>
<evidence type="ECO:0000256" key="12">
    <source>
        <dbReference type="HAMAP-Rule" id="MF_00418"/>
    </source>
</evidence>
<comment type="similarity">
    <text evidence="3 12 13">Belongs to the DapA family.</text>
</comment>
<dbReference type="PROSITE" id="PS00665">
    <property type="entry name" value="DHDPS_1"/>
    <property type="match status" value="1"/>
</dbReference>
<keyword evidence="10 12" id="KW-0704">Schiff base</keyword>
<comment type="subcellular location">
    <subcellularLocation>
        <location evidence="12">Cytoplasm</location>
    </subcellularLocation>
</comment>
<dbReference type="NCBIfam" id="TIGR00674">
    <property type="entry name" value="dapA"/>
    <property type="match status" value="1"/>
</dbReference>
<comment type="function">
    <text evidence="1 12">Catalyzes the condensation of (S)-aspartate-beta-semialdehyde [(S)-ASA] and pyruvate to 4-hydroxy-tetrahydrodipicolinate (HTPA).</text>
</comment>
<keyword evidence="5 12" id="KW-0963">Cytoplasm</keyword>
<keyword evidence="6 12" id="KW-0028">Amino-acid biosynthesis</keyword>
<proteinExistence type="inferred from homology"/>
<evidence type="ECO:0000256" key="4">
    <source>
        <dbReference type="ARBA" id="ARBA00012086"/>
    </source>
</evidence>
<dbReference type="Pfam" id="PF00701">
    <property type="entry name" value="DHDPS"/>
    <property type="match status" value="1"/>
</dbReference>
<dbReference type="SMART" id="SM01130">
    <property type="entry name" value="DHDPS"/>
    <property type="match status" value="1"/>
</dbReference>
<evidence type="ECO:0000256" key="9">
    <source>
        <dbReference type="ARBA" id="ARBA00023239"/>
    </source>
</evidence>
<evidence type="ECO:0000256" key="11">
    <source>
        <dbReference type="ARBA" id="ARBA00047836"/>
    </source>
</evidence>
<dbReference type="InterPro" id="IPR002220">
    <property type="entry name" value="DapA-like"/>
</dbReference>
<protein>
    <recommendedName>
        <fullName evidence="4 12">4-hydroxy-tetrahydrodipicolinate synthase</fullName>
        <shortName evidence="12">HTPA synthase</shortName>
        <ecNumber evidence="4 12">4.3.3.7</ecNumber>
    </recommendedName>
</protein>
<dbReference type="InterPro" id="IPR013785">
    <property type="entry name" value="Aldolase_TIM"/>
</dbReference>
<evidence type="ECO:0000256" key="7">
    <source>
        <dbReference type="ARBA" id="ARBA00022915"/>
    </source>
</evidence>
<dbReference type="InterPro" id="IPR020625">
    <property type="entry name" value="Schiff_base-form_aldolases_AS"/>
</dbReference>
<evidence type="ECO:0000256" key="5">
    <source>
        <dbReference type="ARBA" id="ARBA00022490"/>
    </source>
</evidence>
<dbReference type="RefSeq" id="WP_331372213.1">
    <property type="nucleotide sequence ID" value="NZ_CP133148.1"/>
</dbReference>
<keyword evidence="7 12" id="KW-0220">Diaminopimelate biosynthesis</keyword>
<evidence type="ECO:0000313" key="15">
    <source>
        <dbReference type="Proteomes" id="UP001432360"/>
    </source>
</evidence>
<dbReference type="PANTHER" id="PTHR12128:SF66">
    <property type="entry name" value="4-HYDROXY-2-OXOGLUTARATE ALDOLASE, MITOCHONDRIAL"/>
    <property type="match status" value="1"/>
</dbReference>
<keyword evidence="8 12" id="KW-0457">Lysine biosynthesis</keyword>
<gene>
    <name evidence="12 14" type="primary">dapA</name>
    <name evidence="14" type="ORF">RB548_15880</name>
</gene>
<dbReference type="PRINTS" id="PR00146">
    <property type="entry name" value="DHPICSNTHASE"/>
</dbReference>
<keyword evidence="9 12" id="KW-0456">Lyase</keyword>
<dbReference type="PIRSF" id="PIRSF001365">
    <property type="entry name" value="DHDPS"/>
    <property type="match status" value="1"/>
</dbReference>
<evidence type="ECO:0000313" key="14">
    <source>
        <dbReference type="EMBL" id="WVT02966.1"/>
    </source>
</evidence>
<dbReference type="SUPFAM" id="SSF51569">
    <property type="entry name" value="Aldolase"/>
    <property type="match status" value="1"/>
</dbReference>
<evidence type="ECO:0000256" key="2">
    <source>
        <dbReference type="ARBA" id="ARBA00005120"/>
    </source>
</evidence>
<comment type="subunit">
    <text evidence="12">Homotetramer; dimer of dimers.</text>
</comment>
<dbReference type="PANTHER" id="PTHR12128">
    <property type="entry name" value="DIHYDRODIPICOLINATE SYNTHASE"/>
    <property type="match status" value="1"/>
</dbReference>
<feature type="site" description="Part of a proton relay during catalysis" evidence="12">
    <location>
        <position position="112"/>
    </location>
</feature>
<comment type="caution">
    <text evidence="12">Was originally thought to be a dihydrodipicolinate synthase (DHDPS), catalyzing the condensation of (S)-aspartate-beta-semialdehyde [(S)-ASA] and pyruvate to dihydrodipicolinate (DHDP). However, it was shown in E.coli that the product of the enzymatic reaction is not dihydrodipicolinate but in fact (4S)-4-hydroxy-2,3,4,5-tetrahydro-(2S)-dipicolinic acid (HTPA), and that the consecutive dehydration reaction leading to DHDP is not spontaneous but catalyzed by DapB.</text>
</comment>
<evidence type="ECO:0000256" key="1">
    <source>
        <dbReference type="ARBA" id="ARBA00003294"/>
    </source>
</evidence>
<evidence type="ECO:0000256" key="3">
    <source>
        <dbReference type="ARBA" id="ARBA00007592"/>
    </source>
</evidence>
<dbReference type="InterPro" id="IPR005263">
    <property type="entry name" value="DapA"/>
</dbReference>
<dbReference type="Gene3D" id="3.20.20.70">
    <property type="entry name" value="Aldolase class I"/>
    <property type="match status" value="1"/>
</dbReference>
<name>A0ABZ2B9B5_9HYPH</name>
<feature type="site" description="Part of a proton relay during catalysis" evidence="12">
    <location>
        <position position="49"/>
    </location>
</feature>
<dbReference type="CDD" id="cd00950">
    <property type="entry name" value="DHDPS"/>
    <property type="match status" value="1"/>
</dbReference>
<evidence type="ECO:0000256" key="13">
    <source>
        <dbReference type="PIRNR" id="PIRNR001365"/>
    </source>
</evidence>
<accession>A0ABZ2B9B5</accession>
<comment type="catalytic activity">
    <reaction evidence="11 12">
        <text>L-aspartate 4-semialdehyde + pyruvate = (2S,4S)-4-hydroxy-2,3,4,5-tetrahydrodipicolinate + H2O + H(+)</text>
        <dbReference type="Rhea" id="RHEA:34171"/>
        <dbReference type="ChEBI" id="CHEBI:15361"/>
        <dbReference type="ChEBI" id="CHEBI:15377"/>
        <dbReference type="ChEBI" id="CHEBI:15378"/>
        <dbReference type="ChEBI" id="CHEBI:67139"/>
        <dbReference type="ChEBI" id="CHEBI:537519"/>
        <dbReference type="EC" id="4.3.3.7"/>
    </reaction>
</comment>